<feature type="transmembrane region" description="Helical" evidence="1">
    <location>
        <begin position="121"/>
        <end position="143"/>
    </location>
</feature>
<keyword evidence="1" id="KW-0812">Transmembrane</keyword>
<keyword evidence="1" id="KW-1133">Transmembrane helix</keyword>
<protein>
    <submittedName>
        <fullName evidence="2">Uncharacterized protein</fullName>
    </submittedName>
</protein>
<evidence type="ECO:0000313" key="3">
    <source>
        <dbReference type="Proteomes" id="UP000032024"/>
    </source>
</evidence>
<dbReference type="Proteomes" id="UP000032024">
    <property type="component" value="Chromosome"/>
</dbReference>
<dbReference type="AlphaFoldDB" id="A0AAN0WCG0"/>
<accession>A0AAN0WCG0</accession>
<keyword evidence="3" id="KW-1185">Reference proteome</keyword>
<evidence type="ECO:0000256" key="1">
    <source>
        <dbReference type="SAM" id="Phobius"/>
    </source>
</evidence>
<name>A0AAN0WCG0_HEYCO</name>
<gene>
    <name evidence="2" type="ORF">SB48_HM08orf03590</name>
</gene>
<sequence>MNKRCSSGYAEESCGPINQPSVSFSPCFVTSGIGSLYFLIPSQPIGSSMKTNSVPFAAFEAAAFNTLTVALTISGPIPSPYNTPNLYVVIFQTPLNCFKKSKGVPGDHLDLQEGQPYWGSVQWIIGAEFLKLLCPFSIILAFYKNQIKV</sequence>
<proteinExistence type="predicted"/>
<organism evidence="2 3">
    <name type="scientific">Heyndrickxia coagulans</name>
    <name type="common">Weizmannia coagulans</name>
    <dbReference type="NCBI Taxonomy" id="1398"/>
    <lineage>
        <taxon>Bacteria</taxon>
        <taxon>Bacillati</taxon>
        <taxon>Bacillota</taxon>
        <taxon>Bacilli</taxon>
        <taxon>Bacillales</taxon>
        <taxon>Bacillaceae</taxon>
        <taxon>Heyndrickxia</taxon>
    </lineage>
</organism>
<keyword evidence="1" id="KW-0472">Membrane</keyword>
<dbReference type="EMBL" id="CP010525">
    <property type="protein sequence ID" value="AJO23069.1"/>
    <property type="molecule type" value="Genomic_DNA"/>
</dbReference>
<reference evidence="3" key="1">
    <citation type="submission" date="2015-01" db="EMBL/GenBank/DDBJ databases">
        <title>Comparative genome analysis of Bacillus coagulans HM-08, Clostridium butyricum HM-68, Bacillus subtilis HM-66 and Bacillus paralicheniformis BL-09.</title>
        <authorList>
            <person name="Zhang H."/>
        </authorList>
    </citation>
    <scope>NUCLEOTIDE SEQUENCE [LARGE SCALE GENOMIC DNA]</scope>
    <source>
        <strain evidence="3">HM-08</strain>
    </source>
</reference>
<evidence type="ECO:0000313" key="2">
    <source>
        <dbReference type="EMBL" id="AJO23069.1"/>
    </source>
</evidence>